<feature type="region of interest" description="Disordered" evidence="1">
    <location>
        <begin position="1"/>
        <end position="23"/>
    </location>
</feature>
<comment type="caution">
    <text evidence="2">The sequence shown here is derived from an EMBL/GenBank/DDBJ whole genome shotgun (WGS) entry which is preliminary data.</text>
</comment>
<keyword evidence="3" id="KW-1185">Reference proteome</keyword>
<dbReference type="Proteomes" id="UP001447188">
    <property type="component" value="Unassembled WGS sequence"/>
</dbReference>
<organism evidence="2 3">
    <name type="scientific">Discina gigas</name>
    <dbReference type="NCBI Taxonomy" id="1032678"/>
    <lineage>
        <taxon>Eukaryota</taxon>
        <taxon>Fungi</taxon>
        <taxon>Dikarya</taxon>
        <taxon>Ascomycota</taxon>
        <taxon>Pezizomycotina</taxon>
        <taxon>Pezizomycetes</taxon>
        <taxon>Pezizales</taxon>
        <taxon>Discinaceae</taxon>
        <taxon>Discina</taxon>
    </lineage>
</organism>
<feature type="compositionally biased region" description="Acidic residues" evidence="1">
    <location>
        <begin position="216"/>
        <end position="228"/>
    </location>
</feature>
<protein>
    <submittedName>
        <fullName evidence="2">Uncharacterized protein</fullName>
    </submittedName>
</protein>
<feature type="region of interest" description="Disordered" evidence="1">
    <location>
        <begin position="209"/>
        <end position="231"/>
    </location>
</feature>
<evidence type="ECO:0000313" key="2">
    <source>
        <dbReference type="EMBL" id="KAL0638831.1"/>
    </source>
</evidence>
<dbReference type="EMBL" id="JBBBZM010000017">
    <property type="protein sequence ID" value="KAL0638831.1"/>
    <property type="molecule type" value="Genomic_DNA"/>
</dbReference>
<gene>
    <name evidence="2" type="ORF">Q9L58_002060</name>
</gene>
<proteinExistence type="predicted"/>
<sequence>MLAIHLPTSPISESPRGFSFPSAPSVHQQHFSLVPLPIQKKPAARPKLSLKITADDKRTFGSKSSGSSSFLKAPLTAGPLSPTTLTTMRNTQFNARRPTSDVPQLSIPEPSYSSSSSCDDSTVVIMEDINMHSEMKDKKRKRRFQRDSHPSRDLLIRTSHPVAPSCIPITISLPAPQPSKRAMNPSARRVSFADAPIIIPGPSVYVAESYASSDESSTDESSDSESEETPVRTVMEQMEEINKLRHKVQAMDVQMAEANSGHEQKAEKSGGECSSWMFRLGKMEYDEISKQEAAEASSSTTEGGVGFGFGSGIKF</sequence>
<evidence type="ECO:0000313" key="3">
    <source>
        <dbReference type="Proteomes" id="UP001447188"/>
    </source>
</evidence>
<name>A0ABR3GTB7_9PEZI</name>
<feature type="region of interest" description="Disordered" evidence="1">
    <location>
        <begin position="95"/>
        <end position="119"/>
    </location>
</feature>
<accession>A0ABR3GTB7</accession>
<reference evidence="2 3" key="1">
    <citation type="submission" date="2024-02" db="EMBL/GenBank/DDBJ databases">
        <title>Discinaceae phylogenomics.</title>
        <authorList>
            <person name="Dirks A.C."/>
            <person name="James T.Y."/>
        </authorList>
    </citation>
    <scope>NUCLEOTIDE SEQUENCE [LARGE SCALE GENOMIC DNA]</scope>
    <source>
        <strain evidence="2 3">ACD0624</strain>
    </source>
</reference>
<evidence type="ECO:0000256" key="1">
    <source>
        <dbReference type="SAM" id="MobiDB-lite"/>
    </source>
</evidence>